<dbReference type="InterPro" id="IPR005119">
    <property type="entry name" value="LysR_subst-bd"/>
</dbReference>
<evidence type="ECO:0000259" key="5">
    <source>
        <dbReference type="PROSITE" id="PS50931"/>
    </source>
</evidence>
<accession>A0ABN0WDY1</accession>
<dbReference type="Pfam" id="PF03466">
    <property type="entry name" value="LysR_substrate"/>
    <property type="match status" value="1"/>
</dbReference>
<dbReference type="EMBL" id="BAAABM010000016">
    <property type="protein sequence ID" value="GAA0333986.1"/>
    <property type="molecule type" value="Genomic_DNA"/>
</dbReference>
<dbReference type="InterPro" id="IPR036388">
    <property type="entry name" value="WH-like_DNA-bd_sf"/>
</dbReference>
<evidence type="ECO:0000313" key="7">
    <source>
        <dbReference type="Proteomes" id="UP001501822"/>
    </source>
</evidence>
<evidence type="ECO:0000256" key="1">
    <source>
        <dbReference type="ARBA" id="ARBA00009437"/>
    </source>
</evidence>
<dbReference type="InterPro" id="IPR000847">
    <property type="entry name" value="LysR_HTH_N"/>
</dbReference>
<dbReference type="Proteomes" id="UP001501822">
    <property type="component" value="Unassembled WGS sequence"/>
</dbReference>
<evidence type="ECO:0000256" key="3">
    <source>
        <dbReference type="ARBA" id="ARBA00023125"/>
    </source>
</evidence>
<evidence type="ECO:0000313" key="6">
    <source>
        <dbReference type="EMBL" id="GAA0333986.1"/>
    </source>
</evidence>
<evidence type="ECO:0000256" key="4">
    <source>
        <dbReference type="ARBA" id="ARBA00023163"/>
    </source>
</evidence>
<name>A0ABN0WDY1_9ACTN</name>
<reference evidence="6 7" key="1">
    <citation type="journal article" date="2019" name="Int. J. Syst. Evol. Microbiol.">
        <title>The Global Catalogue of Microorganisms (GCM) 10K type strain sequencing project: providing services to taxonomists for standard genome sequencing and annotation.</title>
        <authorList>
            <consortium name="The Broad Institute Genomics Platform"/>
            <consortium name="The Broad Institute Genome Sequencing Center for Infectious Disease"/>
            <person name="Wu L."/>
            <person name="Ma J."/>
        </authorList>
    </citation>
    <scope>NUCLEOTIDE SEQUENCE [LARGE SCALE GENOMIC DNA]</scope>
    <source>
        <strain evidence="6 7">JCM 3146</strain>
    </source>
</reference>
<gene>
    <name evidence="6" type="ORF">GCM10010151_24660</name>
</gene>
<feature type="domain" description="HTH lysR-type" evidence="5">
    <location>
        <begin position="2"/>
        <end position="59"/>
    </location>
</feature>
<protein>
    <submittedName>
        <fullName evidence="6">LysR family transcriptional regulator</fullName>
    </submittedName>
</protein>
<dbReference type="PANTHER" id="PTHR30346">
    <property type="entry name" value="TRANSCRIPTIONAL DUAL REGULATOR HCAR-RELATED"/>
    <property type="match status" value="1"/>
</dbReference>
<dbReference type="CDD" id="cd08423">
    <property type="entry name" value="PBP2_LTTR_like_6"/>
    <property type="match status" value="1"/>
</dbReference>
<dbReference type="InterPro" id="IPR036390">
    <property type="entry name" value="WH_DNA-bd_sf"/>
</dbReference>
<keyword evidence="7" id="KW-1185">Reference proteome</keyword>
<keyword evidence="4" id="KW-0804">Transcription</keyword>
<organism evidence="6 7">
    <name type="scientific">Actinoallomurus spadix</name>
    <dbReference type="NCBI Taxonomy" id="79912"/>
    <lineage>
        <taxon>Bacteria</taxon>
        <taxon>Bacillati</taxon>
        <taxon>Actinomycetota</taxon>
        <taxon>Actinomycetes</taxon>
        <taxon>Streptosporangiales</taxon>
        <taxon>Thermomonosporaceae</taxon>
        <taxon>Actinoallomurus</taxon>
    </lineage>
</organism>
<dbReference type="PANTHER" id="PTHR30346:SF29">
    <property type="entry name" value="LYSR SUBSTRATE-BINDING"/>
    <property type="match status" value="1"/>
</dbReference>
<keyword evidence="3" id="KW-0238">DNA-binding</keyword>
<proteinExistence type="inferred from homology"/>
<dbReference type="SUPFAM" id="SSF53850">
    <property type="entry name" value="Periplasmic binding protein-like II"/>
    <property type="match status" value="1"/>
</dbReference>
<dbReference type="PROSITE" id="PS50931">
    <property type="entry name" value="HTH_LYSR"/>
    <property type="match status" value="1"/>
</dbReference>
<evidence type="ECO:0000256" key="2">
    <source>
        <dbReference type="ARBA" id="ARBA00023015"/>
    </source>
</evidence>
<dbReference type="Pfam" id="PF00126">
    <property type="entry name" value="HTH_1"/>
    <property type="match status" value="1"/>
</dbReference>
<dbReference type="SUPFAM" id="SSF46785">
    <property type="entry name" value="Winged helix' DNA-binding domain"/>
    <property type="match status" value="1"/>
</dbReference>
<dbReference type="Gene3D" id="1.10.10.10">
    <property type="entry name" value="Winged helix-like DNA-binding domain superfamily/Winged helix DNA-binding domain"/>
    <property type="match status" value="1"/>
</dbReference>
<dbReference type="Gene3D" id="3.40.190.10">
    <property type="entry name" value="Periplasmic binding protein-like II"/>
    <property type="match status" value="2"/>
</dbReference>
<comment type="caution">
    <text evidence="6">The sequence shown here is derived from an EMBL/GenBank/DDBJ whole genome shotgun (WGS) entry which is preliminary data.</text>
</comment>
<sequence length="315" mass="33099">MLDLERLRALNAVATYGSVSAAAEVLHVTTSAVSQQVAKLERETGQKLLERNGRGVRLTDAAALLAAHAERILAMVEAAESDLEAHRGAAVGELAVAAFPTAARGLMPGALSRLAEEHPRLTVTLREQEPHSTVPLAVRGEIDLGIVQDWFNVPLAIPDGLVKAPLVDDVADVALPAGHPLADREVIDLADLRGEAWIAQSVGAICRDWLEHTLRSAGLEPRVSHTADEYATQLALVAAGLGSAILPRLGRCDVPPGVRIVPVRPALTRHVYGIWRAEAARRPAIRAAVAALRAAAVDLGIGPNARGGARSATPG</sequence>
<keyword evidence="2" id="KW-0805">Transcription regulation</keyword>
<comment type="similarity">
    <text evidence="1">Belongs to the LysR transcriptional regulatory family.</text>
</comment>
<dbReference type="RefSeq" id="WP_252802665.1">
    <property type="nucleotide sequence ID" value="NZ_BAAABM010000016.1"/>
</dbReference>